<dbReference type="PANTHER" id="PTHR34883:SF17">
    <property type="entry name" value="CUPREDOXIN"/>
    <property type="match status" value="1"/>
</dbReference>
<comment type="caution">
    <text evidence="3">The sequence shown here is derived from an EMBL/GenBank/DDBJ whole genome shotgun (WGS) entry which is preliminary data.</text>
</comment>
<dbReference type="EMBL" id="LAEV01002231">
    <property type="protein sequence ID" value="KKA26345.1"/>
    <property type="molecule type" value="Genomic_DNA"/>
</dbReference>
<proteinExistence type="predicted"/>
<dbReference type="SUPFAM" id="SSF49503">
    <property type="entry name" value="Cupredoxins"/>
    <property type="match status" value="1"/>
</dbReference>
<dbReference type="AlphaFoldDB" id="A0A0F4Z7P0"/>
<evidence type="ECO:0000313" key="4">
    <source>
        <dbReference type="Proteomes" id="UP000033483"/>
    </source>
</evidence>
<accession>A0A0F4Z7P0</accession>
<keyword evidence="4" id="KW-1185">Reference proteome</keyword>
<evidence type="ECO:0008006" key="5">
    <source>
        <dbReference type="Google" id="ProtNLM"/>
    </source>
</evidence>
<dbReference type="OrthoDB" id="2331100at2759"/>
<dbReference type="InterPro" id="IPR008972">
    <property type="entry name" value="Cupredoxin"/>
</dbReference>
<dbReference type="Gene3D" id="2.60.40.420">
    <property type="entry name" value="Cupredoxins - blue copper proteins"/>
    <property type="match status" value="1"/>
</dbReference>
<organism evidence="3 4">
    <name type="scientific">Thielaviopsis punctulata</name>
    <dbReference type="NCBI Taxonomy" id="72032"/>
    <lineage>
        <taxon>Eukaryota</taxon>
        <taxon>Fungi</taxon>
        <taxon>Dikarya</taxon>
        <taxon>Ascomycota</taxon>
        <taxon>Pezizomycotina</taxon>
        <taxon>Sordariomycetes</taxon>
        <taxon>Hypocreomycetidae</taxon>
        <taxon>Microascales</taxon>
        <taxon>Ceratocystidaceae</taxon>
        <taxon>Thielaviopsis</taxon>
    </lineage>
</organism>
<evidence type="ECO:0000256" key="1">
    <source>
        <dbReference type="SAM" id="MobiDB-lite"/>
    </source>
</evidence>
<feature type="region of interest" description="Disordered" evidence="1">
    <location>
        <begin position="199"/>
        <end position="223"/>
    </location>
</feature>
<gene>
    <name evidence="3" type="ORF">TD95_005096</name>
</gene>
<sequence length="250" mass="24842">MQFRSALVAALASSVMAKDSTATMTSSSMSMSTGSSSSSSSSGTMTFAVRVGMDASGKTVTKFSPENIKAPVGSVVQFQFMAANHTVTQSDFDSPCIPISDSTNATGFYSGFVPAAAALAKGEIPVYSITINDTKPIWVFCSQAKHCQSGMSMVINENTAANASRSLANYQAAAKSVAKSEFPEGDKAVGGTSGLASTSGSGLASETSGSASSTGSSGASTGTGVATAGAAPLTAKFAAPGLLALLAAML</sequence>
<dbReference type="CDD" id="cd00920">
    <property type="entry name" value="Cupredoxin"/>
    <property type="match status" value="1"/>
</dbReference>
<evidence type="ECO:0000256" key="2">
    <source>
        <dbReference type="SAM" id="SignalP"/>
    </source>
</evidence>
<dbReference type="PANTHER" id="PTHR34883">
    <property type="entry name" value="SERINE-RICH PROTEIN, PUTATIVE-RELATED-RELATED"/>
    <property type="match status" value="1"/>
</dbReference>
<name>A0A0F4Z7P0_9PEZI</name>
<reference evidence="3 4" key="1">
    <citation type="submission" date="2015-03" db="EMBL/GenBank/DDBJ databases">
        <authorList>
            <person name="Radwan O."/>
            <person name="Al-Naeli F.A."/>
            <person name="Rendon G.A."/>
            <person name="Fields C."/>
        </authorList>
    </citation>
    <scope>NUCLEOTIDE SEQUENCE [LARGE SCALE GENOMIC DNA]</scope>
    <source>
        <strain evidence="3">CR-DP1</strain>
    </source>
</reference>
<feature type="signal peptide" evidence="2">
    <location>
        <begin position="1"/>
        <end position="17"/>
    </location>
</feature>
<dbReference type="Proteomes" id="UP000033483">
    <property type="component" value="Unassembled WGS sequence"/>
</dbReference>
<protein>
    <recommendedName>
        <fullName evidence="5">Phytocyanin domain-containing protein</fullName>
    </recommendedName>
</protein>
<dbReference type="InterPro" id="IPR052953">
    <property type="entry name" value="Ser-rich/MCO-related"/>
</dbReference>
<keyword evidence="2" id="KW-0732">Signal</keyword>
<feature type="chain" id="PRO_5002482440" description="Phytocyanin domain-containing protein" evidence="2">
    <location>
        <begin position="18"/>
        <end position="250"/>
    </location>
</feature>
<evidence type="ECO:0000313" key="3">
    <source>
        <dbReference type="EMBL" id="KKA26345.1"/>
    </source>
</evidence>